<proteinExistence type="predicted"/>
<reference evidence="2 3" key="1">
    <citation type="submission" date="2024-01" db="EMBL/GenBank/DDBJ databases">
        <title>The complete chloroplast genome sequence of Lithospermum erythrorhizon: insights into the phylogenetic relationship among Boraginaceae species and the maternal lineages of purple gromwells.</title>
        <authorList>
            <person name="Okada T."/>
            <person name="Watanabe K."/>
        </authorList>
    </citation>
    <scope>NUCLEOTIDE SEQUENCE [LARGE SCALE GENOMIC DNA]</scope>
</reference>
<gene>
    <name evidence="2" type="ORF">LIER_04690</name>
</gene>
<evidence type="ECO:0000256" key="1">
    <source>
        <dbReference type="SAM" id="MobiDB-lite"/>
    </source>
</evidence>
<feature type="compositionally biased region" description="Low complexity" evidence="1">
    <location>
        <begin position="9"/>
        <end position="21"/>
    </location>
</feature>
<evidence type="ECO:0000313" key="2">
    <source>
        <dbReference type="EMBL" id="GAA0144176.1"/>
    </source>
</evidence>
<dbReference type="EMBL" id="BAABME010000613">
    <property type="protein sequence ID" value="GAA0144176.1"/>
    <property type="molecule type" value="Genomic_DNA"/>
</dbReference>
<dbReference type="Proteomes" id="UP001454036">
    <property type="component" value="Unassembled WGS sequence"/>
</dbReference>
<name>A0AAV3NZI8_LITER</name>
<accession>A0AAV3NZI8</accession>
<sequence length="124" mass="14097">MTNTSHDSTTPPQNTPKNPTTSDVKTSNPQLIHDPSSIYYLHPFEGPDMSLTKYECYDIINGPRINQLKTKYHTLRQKGMYVVSFYNKFKAIWEELYGSKDATCGCICPAAALLKERFELGKNT</sequence>
<dbReference type="AlphaFoldDB" id="A0AAV3NZI8"/>
<evidence type="ECO:0000313" key="3">
    <source>
        <dbReference type="Proteomes" id="UP001454036"/>
    </source>
</evidence>
<organism evidence="2 3">
    <name type="scientific">Lithospermum erythrorhizon</name>
    <name type="common">Purple gromwell</name>
    <name type="synonym">Lithospermum officinale var. erythrorhizon</name>
    <dbReference type="NCBI Taxonomy" id="34254"/>
    <lineage>
        <taxon>Eukaryota</taxon>
        <taxon>Viridiplantae</taxon>
        <taxon>Streptophyta</taxon>
        <taxon>Embryophyta</taxon>
        <taxon>Tracheophyta</taxon>
        <taxon>Spermatophyta</taxon>
        <taxon>Magnoliopsida</taxon>
        <taxon>eudicotyledons</taxon>
        <taxon>Gunneridae</taxon>
        <taxon>Pentapetalae</taxon>
        <taxon>asterids</taxon>
        <taxon>lamiids</taxon>
        <taxon>Boraginales</taxon>
        <taxon>Boraginaceae</taxon>
        <taxon>Boraginoideae</taxon>
        <taxon>Lithospermeae</taxon>
        <taxon>Lithospermum</taxon>
    </lineage>
</organism>
<comment type="caution">
    <text evidence="2">The sequence shown here is derived from an EMBL/GenBank/DDBJ whole genome shotgun (WGS) entry which is preliminary data.</text>
</comment>
<protein>
    <submittedName>
        <fullName evidence="2">Uncharacterized protein</fullName>
    </submittedName>
</protein>
<feature type="region of interest" description="Disordered" evidence="1">
    <location>
        <begin position="1"/>
        <end position="32"/>
    </location>
</feature>
<keyword evidence="3" id="KW-1185">Reference proteome</keyword>